<evidence type="ECO:0000256" key="1">
    <source>
        <dbReference type="ARBA" id="ARBA00001974"/>
    </source>
</evidence>
<dbReference type="GO" id="GO:0050660">
    <property type="term" value="F:flavin adenine dinucleotide binding"/>
    <property type="evidence" value="ECO:0007669"/>
    <property type="project" value="InterPro"/>
</dbReference>
<accession>A0A1K0ISN2</accession>
<comment type="cofactor">
    <cofactor evidence="1">
        <name>FAD</name>
        <dbReference type="ChEBI" id="CHEBI:57692"/>
    </cofactor>
</comment>
<reference evidence="8" key="1">
    <citation type="submission" date="2016-09" db="EMBL/GenBank/DDBJ databases">
        <authorList>
            <person name="Capua I."/>
            <person name="De Benedictis P."/>
            <person name="Joannis T."/>
            <person name="Lombin L.H."/>
            <person name="Cattoli G."/>
        </authorList>
    </citation>
    <scope>NUCLEOTIDE SEQUENCE</scope>
    <source>
        <strain evidence="8">B9</strain>
    </source>
</reference>
<dbReference type="PANTHER" id="PTHR43884:SF20">
    <property type="entry name" value="ACYL-COA DEHYDROGENASE FADE28"/>
    <property type="match status" value="1"/>
</dbReference>
<comment type="similarity">
    <text evidence="2">Belongs to the acyl-CoA dehydrogenase family.</text>
</comment>
<dbReference type="AlphaFoldDB" id="A0A1K0ISN2"/>
<proteinExistence type="inferred from homology"/>
<evidence type="ECO:0000256" key="5">
    <source>
        <dbReference type="ARBA" id="ARBA00023002"/>
    </source>
</evidence>
<dbReference type="InterPro" id="IPR013786">
    <property type="entry name" value="AcylCoA_DH/ox_N"/>
</dbReference>
<dbReference type="EC" id="1.3.8.-" evidence="8"/>
<dbReference type="Gene3D" id="1.10.540.10">
    <property type="entry name" value="Acyl-CoA dehydrogenase/oxidase, N-terminal domain"/>
    <property type="match status" value="1"/>
</dbReference>
<keyword evidence="4" id="KW-0274">FAD</keyword>
<evidence type="ECO:0000256" key="4">
    <source>
        <dbReference type="ARBA" id="ARBA00022827"/>
    </source>
</evidence>
<protein>
    <submittedName>
        <fullName evidence="8">Acyl-CoA dehydrogenase</fullName>
        <ecNumber evidence="8">1.3.8.-</ecNumber>
    </submittedName>
</protein>
<dbReference type="PANTHER" id="PTHR43884">
    <property type="entry name" value="ACYL-COA DEHYDROGENASE"/>
    <property type="match status" value="1"/>
</dbReference>
<dbReference type="Gene3D" id="1.20.140.10">
    <property type="entry name" value="Butyryl-CoA Dehydrogenase, subunit A, domain 3"/>
    <property type="match status" value="1"/>
</dbReference>
<evidence type="ECO:0000259" key="7">
    <source>
        <dbReference type="Pfam" id="PF02771"/>
    </source>
</evidence>
<organism evidence="8">
    <name type="scientific">Cupriavidus necator</name>
    <name type="common">Alcaligenes eutrophus</name>
    <name type="synonym">Ralstonia eutropha</name>
    <dbReference type="NCBI Taxonomy" id="106590"/>
    <lineage>
        <taxon>Bacteria</taxon>
        <taxon>Pseudomonadati</taxon>
        <taxon>Pseudomonadota</taxon>
        <taxon>Betaproteobacteria</taxon>
        <taxon>Burkholderiales</taxon>
        <taxon>Burkholderiaceae</taxon>
        <taxon>Cupriavidus</taxon>
    </lineage>
</organism>
<dbReference type="Gene3D" id="2.40.110.10">
    <property type="entry name" value="Butyryl-CoA Dehydrogenase, subunit A, domain 2"/>
    <property type="match status" value="1"/>
</dbReference>
<dbReference type="GO" id="GO:0003995">
    <property type="term" value="F:acyl-CoA dehydrogenase activity"/>
    <property type="evidence" value="ECO:0007669"/>
    <property type="project" value="TreeGrafter"/>
</dbReference>
<feature type="domain" description="Acyl-CoA dehydrogenase/oxidase C-terminal" evidence="6">
    <location>
        <begin position="236"/>
        <end position="378"/>
    </location>
</feature>
<dbReference type="Pfam" id="PF00441">
    <property type="entry name" value="Acyl-CoA_dh_1"/>
    <property type="match status" value="1"/>
</dbReference>
<evidence type="ECO:0000313" key="8">
    <source>
        <dbReference type="EMBL" id="SCU75930.1"/>
    </source>
</evidence>
<dbReference type="InterPro" id="IPR036250">
    <property type="entry name" value="AcylCo_DH-like_C"/>
</dbReference>
<evidence type="ECO:0000256" key="3">
    <source>
        <dbReference type="ARBA" id="ARBA00022630"/>
    </source>
</evidence>
<sequence length="384" mass="40201">MNFNLTDEQRLLQDSVRRFVEKDYDFEARTARLRSGEPCNSRHWATFAENGWLAAALPEAGGGLGGTIIETVLISGELGRGLVVEPYLGSAVLAAQTLAAAATPAQADALLPALADGSRRFALAYGEAPSRGLPEPVATRAEPVAGGGYTLHGTKTLVLGGCDADAFIVSAVVTDNTGASALCSLFLVPADTQGVQCVPLRLHDGSWAVEVVLDGAFVPADALLGDAGKAQDALAHGLTHGIAALCAELVGGMEKTIEITADYLKMRKQFGVPIGSFQALQHRMAEMAAELEIARSMLYALLESIENDDAGTLAGTVSQAKALIGRAARYVCGQGIQLHGGIGMTEEYTVGHYFKRAVVADVLFGNADLHEARNARALQATLGK</sequence>
<dbReference type="InterPro" id="IPR037069">
    <property type="entry name" value="AcylCoA_DH/ox_N_sf"/>
</dbReference>
<dbReference type="InterPro" id="IPR009100">
    <property type="entry name" value="AcylCoA_DH/oxidase_NM_dom_sf"/>
</dbReference>
<dbReference type="RefSeq" id="WP_340524928.1">
    <property type="nucleotide sequence ID" value="NZ_FMSH01000181.1"/>
</dbReference>
<dbReference type="InterPro" id="IPR046373">
    <property type="entry name" value="Acyl-CoA_Oxase/DH_mid-dom_sf"/>
</dbReference>
<dbReference type="InterPro" id="IPR009075">
    <property type="entry name" value="AcylCo_DH/oxidase_C"/>
</dbReference>
<feature type="domain" description="Acyl-CoA dehydrogenase/oxidase N-terminal" evidence="7">
    <location>
        <begin position="6"/>
        <end position="117"/>
    </location>
</feature>
<evidence type="ECO:0000256" key="2">
    <source>
        <dbReference type="ARBA" id="ARBA00009347"/>
    </source>
</evidence>
<dbReference type="SUPFAM" id="SSF56645">
    <property type="entry name" value="Acyl-CoA dehydrogenase NM domain-like"/>
    <property type="match status" value="1"/>
</dbReference>
<gene>
    <name evidence="8" type="ORF">CNECB9_2610005</name>
</gene>
<evidence type="ECO:0000259" key="6">
    <source>
        <dbReference type="Pfam" id="PF00441"/>
    </source>
</evidence>
<keyword evidence="5 8" id="KW-0560">Oxidoreductase</keyword>
<name>A0A1K0ISN2_CUPNE</name>
<keyword evidence="3" id="KW-0285">Flavoprotein</keyword>
<dbReference type="Pfam" id="PF02771">
    <property type="entry name" value="Acyl-CoA_dh_N"/>
    <property type="match status" value="1"/>
</dbReference>
<dbReference type="EMBL" id="FMSH01000181">
    <property type="protein sequence ID" value="SCU75930.1"/>
    <property type="molecule type" value="Genomic_DNA"/>
</dbReference>
<dbReference type="SUPFAM" id="SSF47203">
    <property type="entry name" value="Acyl-CoA dehydrogenase C-terminal domain-like"/>
    <property type="match status" value="1"/>
</dbReference>
<dbReference type="CDD" id="cd00567">
    <property type="entry name" value="ACAD"/>
    <property type="match status" value="1"/>
</dbReference>